<evidence type="ECO:0000256" key="4">
    <source>
        <dbReference type="ARBA" id="ARBA00022452"/>
    </source>
</evidence>
<evidence type="ECO:0000256" key="6">
    <source>
        <dbReference type="ARBA" id="ARBA00022729"/>
    </source>
</evidence>
<dbReference type="PANTHER" id="PTHR30069:SF29">
    <property type="entry name" value="HEMOGLOBIN AND HEMOGLOBIN-HAPTOGLOBIN-BINDING PROTEIN 1-RELATED"/>
    <property type="match status" value="1"/>
</dbReference>
<evidence type="ECO:0000256" key="5">
    <source>
        <dbReference type="ARBA" id="ARBA00022692"/>
    </source>
</evidence>
<dbReference type="SUPFAM" id="SSF56935">
    <property type="entry name" value="Porins"/>
    <property type="match status" value="1"/>
</dbReference>
<keyword evidence="10 11" id="KW-0998">Cell outer membrane</keyword>
<keyword evidence="5 11" id="KW-0812">Transmembrane</keyword>
<dbReference type="GO" id="GO:0009279">
    <property type="term" value="C:cell outer membrane"/>
    <property type="evidence" value="ECO:0007669"/>
    <property type="project" value="UniProtKB-SubCell"/>
</dbReference>
<evidence type="ECO:0000256" key="12">
    <source>
        <dbReference type="RuleBase" id="RU003357"/>
    </source>
</evidence>
<dbReference type="InterPro" id="IPR037066">
    <property type="entry name" value="Plug_dom_sf"/>
</dbReference>
<protein>
    <submittedName>
        <fullName evidence="15">TonB-dependent receptor</fullName>
    </submittedName>
</protein>
<evidence type="ECO:0000256" key="2">
    <source>
        <dbReference type="ARBA" id="ARBA00008143"/>
    </source>
</evidence>
<evidence type="ECO:0000313" key="15">
    <source>
        <dbReference type="EMBL" id="KOO04704.1"/>
    </source>
</evidence>
<evidence type="ECO:0000256" key="1">
    <source>
        <dbReference type="ARBA" id="ARBA00004571"/>
    </source>
</evidence>
<dbReference type="STRING" id="693.AKJ17_05650"/>
<evidence type="ECO:0000259" key="14">
    <source>
        <dbReference type="Pfam" id="PF07715"/>
    </source>
</evidence>
<evidence type="ECO:0000256" key="7">
    <source>
        <dbReference type="ARBA" id="ARBA00023077"/>
    </source>
</evidence>
<evidence type="ECO:0000256" key="11">
    <source>
        <dbReference type="PROSITE-ProRule" id="PRU01360"/>
    </source>
</evidence>
<evidence type="ECO:0000313" key="16">
    <source>
        <dbReference type="Proteomes" id="UP000037515"/>
    </source>
</evidence>
<organism evidence="15 16">
    <name type="scientific">Vibrio nereis</name>
    <dbReference type="NCBI Taxonomy" id="693"/>
    <lineage>
        <taxon>Bacteria</taxon>
        <taxon>Pseudomonadati</taxon>
        <taxon>Pseudomonadota</taxon>
        <taxon>Gammaproteobacteria</taxon>
        <taxon>Vibrionales</taxon>
        <taxon>Vibrionaceae</taxon>
        <taxon>Vibrio</taxon>
    </lineage>
</organism>
<feature type="domain" description="TonB-dependent receptor-like beta-barrel" evidence="13">
    <location>
        <begin position="170"/>
        <end position="641"/>
    </location>
</feature>
<keyword evidence="6" id="KW-0732">Signal</keyword>
<dbReference type="GO" id="GO:0015344">
    <property type="term" value="F:siderophore uptake transmembrane transporter activity"/>
    <property type="evidence" value="ECO:0007669"/>
    <property type="project" value="TreeGrafter"/>
</dbReference>
<evidence type="ECO:0000256" key="9">
    <source>
        <dbReference type="ARBA" id="ARBA00023170"/>
    </source>
</evidence>
<keyword evidence="9 15" id="KW-0675">Receptor</keyword>
<dbReference type="Pfam" id="PF07715">
    <property type="entry name" value="Plug"/>
    <property type="match status" value="1"/>
</dbReference>
<dbReference type="InterPro" id="IPR039426">
    <property type="entry name" value="TonB-dep_rcpt-like"/>
</dbReference>
<dbReference type="Proteomes" id="UP000037515">
    <property type="component" value="Unassembled WGS sequence"/>
</dbReference>
<dbReference type="Gene3D" id="2.40.170.20">
    <property type="entry name" value="TonB-dependent receptor, beta-barrel domain"/>
    <property type="match status" value="1"/>
</dbReference>
<evidence type="ECO:0000256" key="10">
    <source>
        <dbReference type="ARBA" id="ARBA00023237"/>
    </source>
</evidence>
<dbReference type="PROSITE" id="PS52016">
    <property type="entry name" value="TONB_DEPENDENT_REC_3"/>
    <property type="match status" value="1"/>
</dbReference>
<name>A0A0M0HRL4_VIBNE</name>
<dbReference type="InterPro" id="IPR036942">
    <property type="entry name" value="Beta-barrel_TonB_sf"/>
</dbReference>
<keyword evidence="4 11" id="KW-1134">Transmembrane beta strand</keyword>
<comment type="caution">
    <text evidence="15">The sequence shown here is derived from an EMBL/GenBank/DDBJ whole genome shotgun (WGS) entry which is preliminary data.</text>
</comment>
<evidence type="ECO:0000256" key="3">
    <source>
        <dbReference type="ARBA" id="ARBA00022448"/>
    </source>
</evidence>
<keyword evidence="16" id="KW-1185">Reference proteome</keyword>
<dbReference type="PATRIC" id="fig|693.5.peg.1150"/>
<dbReference type="AlphaFoldDB" id="A0A0M0HRL4"/>
<dbReference type="GO" id="GO:0044718">
    <property type="term" value="P:siderophore transmembrane transport"/>
    <property type="evidence" value="ECO:0007669"/>
    <property type="project" value="TreeGrafter"/>
</dbReference>
<keyword evidence="7 12" id="KW-0798">TonB box</keyword>
<dbReference type="InterPro" id="IPR012910">
    <property type="entry name" value="Plug_dom"/>
</dbReference>
<feature type="domain" description="TonB-dependent receptor plug" evidence="14">
    <location>
        <begin position="42"/>
        <end position="151"/>
    </location>
</feature>
<proteinExistence type="inferred from homology"/>
<dbReference type="InterPro" id="IPR000531">
    <property type="entry name" value="Beta-barrel_TonB"/>
</dbReference>
<comment type="similarity">
    <text evidence="2">Belongs to the TonB-dependent receptor family. Hemoglobin/haptoglobin binding protein subfamily.</text>
</comment>
<accession>A0A0M0HRL4</accession>
<keyword evidence="3 11" id="KW-0813">Transport</keyword>
<dbReference type="PANTHER" id="PTHR30069">
    <property type="entry name" value="TONB-DEPENDENT OUTER MEMBRANE RECEPTOR"/>
    <property type="match status" value="1"/>
</dbReference>
<sequence>MFLAGTTACANNNLDELMSMSLEELSMLNVTMETASKFSQNLTDIPASVYVLSGDRILRSGASSIAEALSLVPGMYFSKWNENLYHVSSRGFHDGLFNKMLVMVDGRSVYSPVYGGVYWSTLDYILADIDRIEVLRGPSGSIWGGNASNGVINIITKSTKDTQGTYVSGTAGKYSAYDVSVRHGVKLSEDISSRVYFKRKRNPNYLSDSSRYWTSETAGFVLEGHQEDADWNIRAGGTKTSTVQTAFSATYDPNNPLAPVLGVNVRDFEDKTSSVYAQLSYSKRLDSGNVVSGNIWADHVKDSSLDAPGEYTTIDIDFNYLNQINERHTMSFGAGLRHVGMEFGHSWWETDLYQSSYYSRMYHIGKASDYIGNVFAQSDYQWSPEVRTVLGVKAEHFNQNTTTELSPQLRVLYSPSKVHSFWAGVGRGVVSPSYMNTEATYQEVYTYFDGVDTYGQTYLTLPNKDLANESVVTYELGWRFIPSADFEVDTTAFYSQHKNLRGSDCNDSLYAPGYEHLWFCFISDDYSAVSQGVELAAHYKLTEDLTFFATYSYLTLDGKWEGGALSNGASAKYFSLPSQHLATLQTLWNITQSWQWDFVIRYNNTSFPHEVLDDFAGLPSPTLHDVKPHFTVDSRLGWQATPNTPLIEVIAKKIGSNDLYDSWGLYANEEQYSVRLSYEF</sequence>
<gene>
    <name evidence="15" type="ORF">AKJ17_05650</name>
</gene>
<evidence type="ECO:0000256" key="8">
    <source>
        <dbReference type="ARBA" id="ARBA00023136"/>
    </source>
</evidence>
<dbReference type="Gene3D" id="2.170.130.10">
    <property type="entry name" value="TonB-dependent receptor, plug domain"/>
    <property type="match status" value="1"/>
</dbReference>
<evidence type="ECO:0000259" key="13">
    <source>
        <dbReference type="Pfam" id="PF00593"/>
    </source>
</evidence>
<keyword evidence="8 11" id="KW-0472">Membrane</keyword>
<dbReference type="EMBL" id="LHPJ01000005">
    <property type="protein sequence ID" value="KOO04704.1"/>
    <property type="molecule type" value="Genomic_DNA"/>
</dbReference>
<dbReference type="Pfam" id="PF00593">
    <property type="entry name" value="TonB_dep_Rec_b-barrel"/>
    <property type="match status" value="1"/>
</dbReference>
<comment type="subcellular location">
    <subcellularLocation>
        <location evidence="1 11">Cell outer membrane</location>
        <topology evidence="1 11">Multi-pass membrane protein</topology>
    </subcellularLocation>
</comment>
<reference evidence="16" key="1">
    <citation type="submission" date="2015-08" db="EMBL/GenBank/DDBJ databases">
        <title>Vibrio galatheae sp. nov., a novel member of the Vibrionaceae family isolated from the Solomon Islands.</title>
        <authorList>
            <person name="Giubergia S."/>
            <person name="Machado H."/>
            <person name="Mateiu R.V."/>
            <person name="Gram L."/>
        </authorList>
    </citation>
    <scope>NUCLEOTIDE SEQUENCE [LARGE SCALE GENOMIC DNA]</scope>
    <source>
        <strain evidence="16">DSM 19584</strain>
    </source>
</reference>